<dbReference type="AlphaFoldDB" id="A0A3B4AYH6"/>
<feature type="transmembrane region" description="Helical" evidence="1">
    <location>
        <begin position="31"/>
        <end position="60"/>
    </location>
</feature>
<keyword evidence="3" id="KW-1185">Reference proteome</keyword>
<reference evidence="2" key="1">
    <citation type="submission" date="2025-08" db="UniProtKB">
        <authorList>
            <consortium name="Ensembl"/>
        </authorList>
    </citation>
    <scope>IDENTIFICATION</scope>
</reference>
<evidence type="ECO:0000256" key="1">
    <source>
        <dbReference type="SAM" id="Phobius"/>
    </source>
</evidence>
<protein>
    <submittedName>
        <fullName evidence="2">Uncharacterized protein</fullName>
    </submittedName>
</protein>
<keyword evidence="1" id="KW-0812">Transmembrane</keyword>
<evidence type="ECO:0000313" key="2">
    <source>
        <dbReference type="Ensembl" id="ENSPMGP00000021579.1"/>
    </source>
</evidence>
<keyword evidence="1" id="KW-1133">Transmembrane helix</keyword>
<organism evidence="2 3">
    <name type="scientific">Periophthalmus magnuspinnatus</name>
    <dbReference type="NCBI Taxonomy" id="409849"/>
    <lineage>
        <taxon>Eukaryota</taxon>
        <taxon>Metazoa</taxon>
        <taxon>Chordata</taxon>
        <taxon>Craniata</taxon>
        <taxon>Vertebrata</taxon>
        <taxon>Euteleostomi</taxon>
        <taxon>Actinopterygii</taxon>
        <taxon>Neopterygii</taxon>
        <taxon>Teleostei</taxon>
        <taxon>Neoteleostei</taxon>
        <taxon>Acanthomorphata</taxon>
        <taxon>Gobiaria</taxon>
        <taxon>Gobiiformes</taxon>
        <taxon>Gobioidei</taxon>
        <taxon>Gobiidae</taxon>
        <taxon>Oxudercinae</taxon>
        <taxon>Periophthalmus</taxon>
    </lineage>
</organism>
<dbReference type="Proteomes" id="UP000261520">
    <property type="component" value="Unplaced"/>
</dbReference>
<name>A0A3B4AYH6_9GOBI</name>
<keyword evidence="1" id="KW-0472">Membrane</keyword>
<reference evidence="2" key="2">
    <citation type="submission" date="2025-09" db="UniProtKB">
        <authorList>
            <consortium name="Ensembl"/>
        </authorList>
    </citation>
    <scope>IDENTIFICATION</scope>
</reference>
<sequence>FYFMKRERRERAYQIIKTCEWIKVLCRCSDAAAVCVCLGVCARVCVRVCVFALNMFYLIWPVLFSPRRLSRCLSNRLIPQQVFFLIYFEFDCFV</sequence>
<dbReference type="Ensembl" id="ENSPMGT00000022984.1">
    <property type="protein sequence ID" value="ENSPMGP00000021579.1"/>
    <property type="gene ID" value="ENSPMGG00000017467.1"/>
</dbReference>
<proteinExistence type="predicted"/>
<accession>A0A3B4AYH6</accession>
<evidence type="ECO:0000313" key="3">
    <source>
        <dbReference type="Proteomes" id="UP000261520"/>
    </source>
</evidence>